<dbReference type="SUPFAM" id="SSF47823">
    <property type="entry name" value="lambda integrase-like, N-terminal domain"/>
    <property type="match status" value="1"/>
</dbReference>
<dbReference type="PROSITE" id="PS51898">
    <property type="entry name" value="TYR_RECOMBINASE"/>
    <property type="match status" value="1"/>
</dbReference>
<feature type="active site" evidence="9">
    <location>
        <position position="155"/>
    </location>
</feature>
<reference evidence="12 13" key="1">
    <citation type="submission" date="2019-12" db="EMBL/GenBank/DDBJ databases">
        <title>Nesterenkonia muleiensis sp. nov., a novel actinobacterium isolated from sap of Populus euphratica.</title>
        <authorList>
            <person name="Wang R."/>
        </authorList>
    </citation>
    <scope>NUCLEOTIDE SEQUENCE [LARGE SCALE GENOMIC DNA]</scope>
    <source>
        <strain evidence="12 13">F10</strain>
    </source>
</reference>
<feature type="active site" description="O-(3'-phospho-DNA)-tyrosine intermediate" evidence="9">
    <location>
        <position position="285"/>
    </location>
</feature>
<organism evidence="12 13">
    <name type="scientific">Nesterenkonia alkaliphila</name>
    <dbReference type="NCBI Taxonomy" id="1463631"/>
    <lineage>
        <taxon>Bacteria</taxon>
        <taxon>Bacillati</taxon>
        <taxon>Actinomycetota</taxon>
        <taxon>Actinomycetes</taxon>
        <taxon>Micrococcales</taxon>
        <taxon>Micrococcaceae</taxon>
        <taxon>Nesterenkonia</taxon>
    </lineage>
</organism>
<keyword evidence="3 9" id="KW-0132">Cell division</keyword>
<keyword evidence="4 9" id="KW-0159">Chromosome partition</keyword>
<evidence type="ECO:0000259" key="11">
    <source>
        <dbReference type="PROSITE" id="PS51900"/>
    </source>
</evidence>
<dbReference type="GO" id="GO:0007059">
    <property type="term" value="P:chromosome segregation"/>
    <property type="evidence" value="ECO:0007669"/>
    <property type="project" value="UniProtKB-UniRule"/>
</dbReference>
<feature type="domain" description="Tyr recombinase" evidence="10">
    <location>
        <begin position="109"/>
        <end position="298"/>
    </location>
</feature>
<comment type="similarity">
    <text evidence="9">Belongs to the 'phage' integrase family. XerC subfamily.</text>
</comment>
<dbReference type="EMBL" id="WRPM01000099">
    <property type="protein sequence ID" value="MVT27480.1"/>
    <property type="molecule type" value="Genomic_DNA"/>
</dbReference>
<comment type="function">
    <text evidence="9">Site-specific tyrosine recombinase, which acts by catalyzing the cutting and rejoining of the recombining DNA molecules. The XerC-XerD complex is essential to convert dimers of the bacterial chromosome into monomers to permit their segregation at cell division. It also contributes to the segregational stability of plasmids.</text>
</comment>
<dbReference type="CDD" id="cd00798">
    <property type="entry name" value="INT_XerDC_C"/>
    <property type="match status" value="1"/>
</dbReference>
<comment type="caution">
    <text evidence="12">The sequence shown here is derived from an EMBL/GenBank/DDBJ whole genome shotgun (WGS) entry which is preliminary data.</text>
</comment>
<evidence type="ECO:0000313" key="12">
    <source>
        <dbReference type="EMBL" id="MVT27480.1"/>
    </source>
</evidence>
<dbReference type="GO" id="GO:0003677">
    <property type="term" value="F:DNA binding"/>
    <property type="evidence" value="ECO:0007669"/>
    <property type="project" value="UniProtKB-UniRule"/>
</dbReference>
<keyword evidence="7 9" id="KW-0233">DNA recombination</keyword>
<dbReference type="InterPro" id="IPR011010">
    <property type="entry name" value="DNA_brk_join_enz"/>
</dbReference>
<comment type="subcellular location">
    <subcellularLocation>
        <location evidence="1 9">Cytoplasm</location>
    </subcellularLocation>
</comment>
<dbReference type="PANTHER" id="PTHR30349:SF77">
    <property type="entry name" value="TYROSINE RECOMBINASE XERC"/>
    <property type="match status" value="1"/>
</dbReference>
<evidence type="ECO:0000313" key="13">
    <source>
        <dbReference type="Proteomes" id="UP000460157"/>
    </source>
</evidence>
<feature type="domain" description="Core-binding (CB)" evidence="11">
    <location>
        <begin position="1"/>
        <end position="80"/>
    </location>
</feature>
<dbReference type="HAMAP" id="MF_01808">
    <property type="entry name" value="Recomb_XerC_XerD"/>
    <property type="match status" value="1"/>
</dbReference>
<dbReference type="InterPro" id="IPR023009">
    <property type="entry name" value="Tyrosine_recombinase_XerC/XerD"/>
</dbReference>
<evidence type="ECO:0000256" key="7">
    <source>
        <dbReference type="ARBA" id="ARBA00023172"/>
    </source>
</evidence>
<dbReference type="Gene3D" id="1.10.150.130">
    <property type="match status" value="1"/>
</dbReference>
<dbReference type="GO" id="GO:0051301">
    <property type="term" value="P:cell division"/>
    <property type="evidence" value="ECO:0007669"/>
    <property type="project" value="UniProtKB-KW"/>
</dbReference>
<dbReference type="InterPro" id="IPR044068">
    <property type="entry name" value="CB"/>
</dbReference>
<accession>A0A7K1ULX3</accession>
<feature type="active site" evidence="9">
    <location>
        <position position="179"/>
    </location>
</feature>
<dbReference type="SUPFAM" id="SSF56349">
    <property type="entry name" value="DNA breaking-rejoining enzymes"/>
    <property type="match status" value="1"/>
</dbReference>
<feature type="active site" evidence="9">
    <location>
        <position position="276"/>
    </location>
</feature>
<proteinExistence type="inferred from homology"/>
<dbReference type="GO" id="GO:0009037">
    <property type="term" value="F:tyrosine-based site-specific recombinase activity"/>
    <property type="evidence" value="ECO:0007669"/>
    <property type="project" value="UniProtKB-UniRule"/>
</dbReference>
<dbReference type="InterPro" id="IPR004107">
    <property type="entry name" value="Integrase_SAM-like_N"/>
</dbReference>
<evidence type="ECO:0000256" key="1">
    <source>
        <dbReference type="ARBA" id="ARBA00004496"/>
    </source>
</evidence>
<feature type="active site" evidence="9">
    <location>
        <position position="253"/>
    </location>
</feature>
<dbReference type="PROSITE" id="PS51900">
    <property type="entry name" value="CB"/>
    <property type="match status" value="1"/>
</dbReference>
<evidence type="ECO:0000256" key="9">
    <source>
        <dbReference type="HAMAP-Rule" id="MF_01808"/>
    </source>
</evidence>
<evidence type="ECO:0000256" key="2">
    <source>
        <dbReference type="ARBA" id="ARBA00022490"/>
    </source>
</evidence>
<dbReference type="Pfam" id="PF00589">
    <property type="entry name" value="Phage_integrase"/>
    <property type="match status" value="1"/>
</dbReference>
<dbReference type="GO" id="GO:0006313">
    <property type="term" value="P:DNA transposition"/>
    <property type="evidence" value="ECO:0007669"/>
    <property type="project" value="UniProtKB-UniRule"/>
</dbReference>
<dbReference type="AlphaFoldDB" id="A0A7K1ULX3"/>
<dbReference type="Pfam" id="PF02899">
    <property type="entry name" value="Phage_int_SAM_1"/>
    <property type="match status" value="1"/>
</dbReference>
<keyword evidence="13" id="KW-1185">Reference proteome</keyword>
<keyword evidence="2 9" id="KW-0963">Cytoplasm</keyword>
<keyword evidence="6 9" id="KW-0238">DNA-binding</keyword>
<feature type="active site" evidence="9">
    <location>
        <position position="250"/>
    </location>
</feature>
<comment type="subunit">
    <text evidence="9">Forms a cyclic heterotetrameric complex composed of two molecules of XerC and two molecules of XerD.</text>
</comment>
<evidence type="ECO:0000256" key="8">
    <source>
        <dbReference type="ARBA" id="ARBA00023306"/>
    </source>
</evidence>
<sequence>MDPLVEEFAAHLRDERRLSEHTVRGYTSDLVQLSGHTGGLRNLGLAQLRTWLAQLHAAGLSRSTLNRKTASARAFTAWAHKRGHLSEDPAVRLKSAARGSHLPDVLQASHVQGLTEAASQMRQAYERIKDQDPSGWAVAVRDEAILELLYATGVRVSELAGLGLGSVDFQRRMLKVLGKGRRERMVPFGAPAQQALERWTAQARPVLTGPRSGEALFLGERGARIDVRVVRRVVDTALEALGTTSARGPHALRHTAATHLLEGGADLRAVQELLGHASLATTQIYTHVSAERLAKAYAQAHPRA</sequence>
<protein>
    <recommendedName>
        <fullName evidence="9">Tyrosine recombinase XerC</fullName>
    </recommendedName>
</protein>
<dbReference type="InterPro" id="IPR013762">
    <property type="entry name" value="Integrase-like_cat_sf"/>
</dbReference>
<evidence type="ECO:0000256" key="5">
    <source>
        <dbReference type="ARBA" id="ARBA00022908"/>
    </source>
</evidence>
<dbReference type="GO" id="GO:0005737">
    <property type="term" value="C:cytoplasm"/>
    <property type="evidence" value="ECO:0007669"/>
    <property type="project" value="UniProtKB-SubCell"/>
</dbReference>
<dbReference type="InterPro" id="IPR010998">
    <property type="entry name" value="Integrase_recombinase_N"/>
</dbReference>
<gene>
    <name evidence="9" type="primary">xerC</name>
    <name evidence="12" type="ORF">GNZ21_14160</name>
</gene>
<evidence type="ECO:0000259" key="10">
    <source>
        <dbReference type="PROSITE" id="PS51898"/>
    </source>
</evidence>
<keyword evidence="5 9" id="KW-0229">DNA integration</keyword>
<evidence type="ECO:0000256" key="4">
    <source>
        <dbReference type="ARBA" id="ARBA00022829"/>
    </source>
</evidence>
<dbReference type="OrthoDB" id="9801717at2"/>
<dbReference type="Proteomes" id="UP000460157">
    <property type="component" value="Unassembled WGS sequence"/>
</dbReference>
<evidence type="ECO:0000256" key="6">
    <source>
        <dbReference type="ARBA" id="ARBA00023125"/>
    </source>
</evidence>
<dbReference type="Gene3D" id="1.10.443.10">
    <property type="entry name" value="Intergrase catalytic core"/>
    <property type="match status" value="1"/>
</dbReference>
<keyword evidence="8 9" id="KW-0131">Cell cycle</keyword>
<dbReference type="PANTHER" id="PTHR30349">
    <property type="entry name" value="PHAGE INTEGRASE-RELATED"/>
    <property type="match status" value="1"/>
</dbReference>
<evidence type="ECO:0000256" key="3">
    <source>
        <dbReference type="ARBA" id="ARBA00022618"/>
    </source>
</evidence>
<name>A0A7K1ULX3_9MICC</name>
<dbReference type="InterPro" id="IPR050090">
    <property type="entry name" value="Tyrosine_recombinase_XerCD"/>
</dbReference>
<dbReference type="InterPro" id="IPR002104">
    <property type="entry name" value="Integrase_catalytic"/>
</dbReference>